<evidence type="ECO:0000256" key="2">
    <source>
        <dbReference type="ARBA" id="ARBA00022692"/>
    </source>
</evidence>
<evidence type="ECO:0000313" key="7">
    <source>
        <dbReference type="Proteomes" id="UP000441925"/>
    </source>
</evidence>
<feature type="transmembrane region" description="Helical" evidence="5">
    <location>
        <begin position="183"/>
        <end position="202"/>
    </location>
</feature>
<gene>
    <name evidence="6" type="ORF">FYJ26_03500</name>
</gene>
<evidence type="ECO:0000256" key="1">
    <source>
        <dbReference type="ARBA" id="ARBA00004141"/>
    </source>
</evidence>
<feature type="transmembrane region" description="Helical" evidence="5">
    <location>
        <begin position="238"/>
        <end position="258"/>
    </location>
</feature>
<name>A0A6N7VDE7_9FIRM</name>
<keyword evidence="7" id="KW-1185">Reference proteome</keyword>
<evidence type="ECO:0000256" key="3">
    <source>
        <dbReference type="ARBA" id="ARBA00022989"/>
    </source>
</evidence>
<feature type="transmembrane region" description="Helical" evidence="5">
    <location>
        <begin position="62"/>
        <end position="82"/>
    </location>
</feature>
<feature type="transmembrane region" description="Helical" evidence="5">
    <location>
        <begin position="122"/>
        <end position="143"/>
    </location>
</feature>
<dbReference type="RefSeq" id="WP_154539653.1">
    <property type="nucleotide sequence ID" value="NZ_VULQ01000003.1"/>
</dbReference>
<dbReference type="GO" id="GO:0005886">
    <property type="term" value="C:plasma membrane"/>
    <property type="evidence" value="ECO:0007669"/>
    <property type="project" value="TreeGrafter"/>
</dbReference>
<dbReference type="InterPro" id="IPR038665">
    <property type="entry name" value="Voltage-dep_anion_channel_sf"/>
</dbReference>
<dbReference type="InterPro" id="IPR052951">
    <property type="entry name" value="Tellurite_res_ion_channel"/>
</dbReference>
<organism evidence="6 7">
    <name type="scientific">Anaerococcus porci</name>
    <dbReference type="NCBI Taxonomy" id="2652269"/>
    <lineage>
        <taxon>Bacteria</taxon>
        <taxon>Bacillati</taxon>
        <taxon>Bacillota</taxon>
        <taxon>Tissierellia</taxon>
        <taxon>Tissierellales</taxon>
        <taxon>Peptoniphilaceae</taxon>
        <taxon>Anaerococcus</taxon>
    </lineage>
</organism>
<sequence length="303" mass="34304">MTKRLPLPIVGLMLSMFALGNLWQDTSPGFRILFGTIGFILGLLFIFRILKDPKTFSEEMKNPIMASVIGTFPMALMLFSVYIKPIFGNKAILIWYLAIIFHIILIVYFTLNFIIRLDYKNVFASYYIVYVGIVVGSLTSPAFEKKNLGIAFFYFGFIAMLILLGLVNYRYIKYKEVPNPAKALFIISSAPASLCLAGYIQASNMPNKAMVIFLLILSQALFIFCLTKFISYVRLPFYPSYASFTFPFVITAIGIKMACGFLKNAGMNPGLLLVLAKIEFYFATIICLYVLIRFVINFVKVKN</sequence>
<evidence type="ECO:0000256" key="4">
    <source>
        <dbReference type="ARBA" id="ARBA00023136"/>
    </source>
</evidence>
<dbReference type="Proteomes" id="UP000441925">
    <property type="component" value="Unassembled WGS sequence"/>
</dbReference>
<evidence type="ECO:0000256" key="5">
    <source>
        <dbReference type="SAM" id="Phobius"/>
    </source>
</evidence>
<keyword evidence="2 5" id="KW-0812">Transmembrane</keyword>
<dbReference type="Gene3D" id="1.50.10.150">
    <property type="entry name" value="Voltage-dependent anion channel"/>
    <property type="match status" value="1"/>
</dbReference>
<protein>
    <submittedName>
        <fullName evidence="6">TDT family transporter</fullName>
    </submittedName>
</protein>
<comment type="subcellular location">
    <subcellularLocation>
        <location evidence="1">Membrane</location>
        <topology evidence="1">Multi-pass membrane protein</topology>
    </subcellularLocation>
</comment>
<accession>A0A6N7VDE7</accession>
<dbReference type="PANTHER" id="PTHR37955:SF1">
    <property type="entry name" value="DEP DOMAIN-CONTAINING PROTEIN"/>
    <property type="match status" value="1"/>
</dbReference>
<feature type="transmembrane region" description="Helical" evidence="5">
    <location>
        <begin position="94"/>
        <end position="115"/>
    </location>
</feature>
<dbReference type="PANTHER" id="PTHR37955">
    <property type="entry name" value="TELLURITE RESISTANCE PROTEIN TEHA"/>
    <property type="match status" value="1"/>
</dbReference>
<dbReference type="Pfam" id="PF03595">
    <property type="entry name" value="SLAC1"/>
    <property type="match status" value="1"/>
</dbReference>
<evidence type="ECO:0000313" key="6">
    <source>
        <dbReference type="EMBL" id="MSS77478.1"/>
    </source>
</evidence>
<feature type="transmembrane region" description="Helical" evidence="5">
    <location>
        <begin position="208"/>
        <end position="226"/>
    </location>
</feature>
<dbReference type="EMBL" id="VULQ01000003">
    <property type="protein sequence ID" value="MSS77478.1"/>
    <property type="molecule type" value="Genomic_DNA"/>
</dbReference>
<keyword evidence="3 5" id="KW-1133">Transmembrane helix</keyword>
<dbReference type="AlphaFoldDB" id="A0A6N7VDE7"/>
<keyword evidence="4 5" id="KW-0472">Membrane</keyword>
<dbReference type="CDD" id="cd09325">
    <property type="entry name" value="TDT_C4-dicarb_trans"/>
    <property type="match status" value="1"/>
</dbReference>
<feature type="transmembrane region" description="Helical" evidence="5">
    <location>
        <begin position="149"/>
        <end position="171"/>
    </location>
</feature>
<feature type="transmembrane region" description="Helical" evidence="5">
    <location>
        <begin position="7"/>
        <end position="24"/>
    </location>
</feature>
<proteinExistence type="predicted"/>
<feature type="transmembrane region" description="Helical" evidence="5">
    <location>
        <begin position="30"/>
        <end position="50"/>
    </location>
</feature>
<feature type="transmembrane region" description="Helical" evidence="5">
    <location>
        <begin position="278"/>
        <end position="299"/>
    </location>
</feature>
<dbReference type="GO" id="GO:0046583">
    <property type="term" value="F:monoatomic cation efflux transmembrane transporter activity"/>
    <property type="evidence" value="ECO:0007669"/>
    <property type="project" value="TreeGrafter"/>
</dbReference>
<comment type="caution">
    <text evidence="6">The sequence shown here is derived from an EMBL/GenBank/DDBJ whole genome shotgun (WGS) entry which is preliminary data.</text>
</comment>
<reference evidence="6 7" key="1">
    <citation type="submission" date="2019-08" db="EMBL/GenBank/DDBJ databases">
        <title>In-depth cultivation of the pig gut microbiome towards novel bacterial diversity and tailored functional studies.</title>
        <authorList>
            <person name="Wylensek D."/>
            <person name="Hitch T.C.A."/>
            <person name="Clavel T."/>
        </authorList>
    </citation>
    <scope>NUCLEOTIDE SEQUENCE [LARGE SCALE GENOMIC DNA]</scope>
    <source>
        <strain evidence="6 7">WCA-380-WT-2B</strain>
    </source>
</reference>
<dbReference type="InterPro" id="IPR004695">
    <property type="entry name" value="SLAC1/Mae1/Ssu1/TehA"/>
</dbReference>